<gene>
    <name evidence="1" type="ORF">BT96DRAFT_1001494</name>
</gene>
<name>A0A6A4H1Q3_9AGAR</name>
<protein>
    <submittedName>
        <fullName evidence="1">Uncharacterized protein</fullName>
    </submittedName>
</protein>
<dbReference type="AlphaFoldDB" id="A0A6A4H1Q3"/>
<dbReference type="Proteomes" id="UP000799118">
    <property type="component" value="Unassembled WGS sequence"/>
</dbReference>
<organism evidence="1 2">
    <name type="scientific">Gymnopus androsaceus JB14</name>
    <dbReference type="NCBI Taxonomy" id="1447944"/>
    <lineage>
        <taxon>Eukaryota</taxon>
        <taxon>Fungi</taxon>
        <taxon>Dikarya</taxon>
        <taxon>Basidiomycota</taxon>
        <taxon>Agaricomycotina</taxon>
        <taxon>Agaricomycetes</taxon>
        <taxon>Agaricomycetidae</taxon>
        <taxon>Agaricales</taxon>
        <taxon>Marasmiineae</taxon>
        <taxon>Omphalotaceae</taxon>
        <taxon>Gymnopus</taxon>
    </lineage>
</organism>
<evidence type="ECO:0000313" key="2">
    <source>
        <dbReference type="Proteomes" id="UP000799118"/>
    </source>
</evidence>
<dbReference type="EMBL" id="ML769630">
    <property type="protein sequence ID" value="KAE9391275.1"/>
    <property type="molecule type" value="Genomic_DNA"/>
</dbReference>
<keyword evidence="2" id="KW-1185">Reference proteome</keyword>
<sequence>MSGRRAQQKNHYGFYGEQEIRGLQGPKAMCLDHAKENGTPKCIQLISCQNGNYGMHQGQFIELSAAMGFLGKSNSDFIKQSMPFNYSNLIWVQVTSPRYGFNLFLNQDF</sequence>
<proteinExistence type="predicted"/>
<evidence type="ECO:0000313" key="1">
    <source>
        <dbReference type="EMBL" id="KAE9391275.1"/>
    </source>
</evidence>
<accession>A0A6A4H1Q3</accession>
<reference evidence="1" key="1">
    <citation type="journal article" date="2019" name="Environ. Microbiol.">
        <title>Fungal ecological strategies reflected in gene transcription - a case study of two litter decomposers.</title>
        <authorList>
            <person name="Barbi F."/>
            <person name="Kohler A."/>
            <person name="Barry K."/>
            <person name="Baskaran P."/>
            <person name="Daum C."/>
            <person name="Fauchery L."/>
            <person name="Ihrmark K."/>
            <person name="Kuo A."/>
            <person name="LaButti K."/>
            <person name="Lipzen A."/>
            <person name="Morin E."/>
            <person name="Grigoriev I.V."/>
            <person name="Henrissat B."/>
            <person name="Lindahl B."/>
            <person name="Martin F."/>
        </authorList>
    </citation>
    <scope>NUCLEOTIDE SEQUENCE</scope>
    <source>
        <strain evidence="1">JB14</strain>
    </source>
</reference>